<dbReference type="InterPro" id="IPR051611">
    <property type="entry name" value="ECF_transporter_component"/>
</dbReference>
<dbReference type="PANTHER" id="PTHR34857">
    <property type="entry name" value="SLL0384 PROTEIN"/>
    <property type="match status" value="1"/>
</dbReference>
<evidence type="ECO:0000256" key="5">
    <source>
        <dbReference type="ARBA" id="ARBA00023136"/>
    </source>
</evidence>
<keyword evidence="4 6" id="KW-1133">Transmembrane helix</keyword>
<dbReference type="GO" id="GO:0005886">
    <property type="term" value="C:plasma membrane"/>
    <property type="evidence" value="ECO:0007669"/>
    <property type="project" value="UniProtKB-ARBA"/>
</dbReference>
<dbReference type="PANTHER" id="PTHR34857:SF2">
    <property type="entry name" value="SLL0384 PROTEIN"/>
    <property type="match status" value="1"/>
</dbReference>
<dbReference type="RefSeq" id="WP_154426021.1">
    <property type="nucleotide sequence ID" value="NZ_VUNN01000018.1"/>
</dbReference>
<accession>A0A7X2PDB8</accession>
<evidence type="ECO:0000256" key="6">
    <source>
        <dbReference type="SAM" id="Phobius"/>
    </source>
</evidence>
<dbReference type="AlphaFoldDB" id="A0A7X2PDB8"/>
<protein>
    <submittedName>
        <fullName evidence="7">Energy-coupling factor transporter transmembrane protein EcfT</fullName>
    </submittedName>
</protein>
<keyword evidence="8" id="KW-1185">Reference proteome</keyword>
<sequence length="257" mass="28899">MQINTYIAGSSLYHRFDVRAKIIFTILMCIVVFFDMPLYVHYALTLLITLLSLTTVKLKVTLHNIKLMLPVTIFMVLFMPLQERGGSALLSYKSFTIITTEGLNIVLVLISRFYFISMICTLLLESSTSRDILLALKSFHLPDSFCMVLSLALRFIPSFASTFTRIKDSQRLRLPNPDEEGEKKSFTKLIPTFTSALVVALKSINTTAAALDLRGYGRSKNKAEFYTLEGGKKLFTHLAISIIIPAIFLITLEALHG</sequence>
<feature type="transmembrane region" description="Helical" evidence="6">
    <location>
        <begin position="145"/>
        <end position="166"/>
    </location>
</feature>
<evidence type="ECO:0000256" key="3">
    <source>
        <dbReference type="ARBA" id="ARBA00022692"/>
    </source>
</evidence>
<feature type="transmembrane region" description="Helical" evidence="6">
    <location>
        <begin position="234"/>
        <end position="255"/>
    </location>
</feature>
<comment type="caution">
    <text evidence="7">The sequence shown here is derived from an EMBL/GenBank/DDBJ whole genome shotgun (WGS) entry which is preliminary data.</text>
</comment>
<evidence type="ECO:0000256" key="2">
    <source>
        <dbReference type="ARBA" id="ARBA00022475"/>
    </source>
</evidence>
<proteinExistence type="predicted"/>
<feature type="transmembrane region" description="Helical" evidence="6">
    <location>
        <begin position="22"/>
        <end position="53"/>
    </location>
</feature>
<reference evidence="7 8" key="1">
    <citation type="submission" date="2019-08" db="EMBL/GenBank/DDBJ databases">
        <title>In-depth cultivation of the pig gut microbiome towards novel bacterial diversity and tailored functional studies.</title>
        <authorList>
            <person name="Wylensek D."/>
            <person name="Hitch T.C.A."/>
            <person name="Clavel T."/>
        </authorList>
    </citation>
    <scope>NUCLEOTIDE SEQUENCE [LARGE SCALE GENOMIC DNA]</scope>
    <source>
        <strain evidence="7 8">NM-380-WT-3C1</strain>
    </source>
</reference>
<dbReference type="InterPro" id="IPR003339">
    <property type="entry name" value="ABC/ECF_trnsptr_transmembrane"/>
</dbReference>
<evidence type="ECO:0000313" key="7">
    <source>
        <dbReference type="EMBL" id="MSU06834.1"/>
    </source>
</evidence>
<organism evidence="7 8">
    <name type="scientific">Bullifex porci</name>
    <dbReference type="NCBI Taxonomy" id="2606638"/>
    <lineage>
        <taxon>Bacteria</taxon>
        <taxon>Pseudomonadati</taxon>
        <taxon>Spirochaetota</taxon>
        <taxon>Spirochaetia</taxon>
        <taxon>Spirochaetales</taxon>
        <taxon>Spirochaetaceae</taxon>
        <taxon>Bullifex</taxon>
    </lineage>
</organism>
<feature type="transmembrane region" description="Helical" evidence="6">
    <location>
        <begin position="65"/>
        <end position="82"/>
    </location>
</feature>
<feature type="transmembrane region" description="Helical" evidence="6">
    <location>
        <begin position="102"/>
        <end position="124"/>
    </location>
</feature>
<dbReference type="Proteomes" id="UP000460549">
    <property type="component" value="Unassembled WGS sequence"/>
</dbReference>
<gene>
    <name evidence="7" type="ORF">FYJ80_08630</name>
</gene>
<name>A0A7X2PDB8_9SPIO</name>
<keyword evidence="5 6" id="KW-0472">Membrane</keyword>
<dbReference type="Pfam" id="PF02361">
    <property type="entry name" value="CbiQ"/>
    <property type="match status" value="1"/>
</dbReference>
<evidence type="ECO:0000313" key="8">
    <source>
        <dbReference type="Proteomes" id="UP000460549"/>
    </source>
</evidence>
<evidence type="ECO:0000256" key="1">
    <source>
        <dbReference type="ARBA" id="ARBA00004141"/>
    </source>
</evidence>
<dbReference type="EMBL" id="VUNN01000018">
    <property type="protein sequence ID" value="MSU06834.1"/>
    <property type="molecule type" value="Genomic_DNA"/>
</dbReference>
<keyword evidence="3 6" id="KW-0812">Transmembrane</keyword>
<comment type="subcellular location">
    <subcellularLocation>
        <location evidence="1">Membrane</location>
        <topology evidence="1">Multi-pass membrane protein</topology>
    </subcellularLocation>
</comment>
<dbReference type="CDD" id="cd16914">
    <property type="entry name" value="EcfT"/>
    <property type="match status" value="1"/>
</dbReference>
<evidence type="ECO:0000256" key="4">
    <source>
        <dbReference type="ARBA" id="ARBA00022989"/>
    </source>
</evidence>
<keyword evidence="2" id="KW-1003">Cell membrane</keyword>